<gene>
    <name evidence="2" type="ORF">SVUK_LOCUS20732</name>
</gene>
<organism evidence="2 3">
    <name type="scientific">Strongylus vulgaris</name>
    <name type="common">Blood worm</name>
    <dbReference type="NCBI Taxonomy" id="40348"/>
    <lineage>
        <taxon>Eukaryota</taxon>
        <taxon>Metazoa</taxon>
        <taxon>Ecdysozoa</taxon>
        <taxon>Nematoda</taxon>
        <taxon>Chromadorea</taxon>
        <taxon>Rhabditida</taxon>
        <taxon>Rhabditina</taxon>
        <taxon>Rhabditomorpha</taxon>
        <taxon>Strongyloidea</taxon>
        <taxon>Strongylidae</taxon>
        <taxon>Strongylus</taxon>
    </lineage>
</organism>
<evidence type="ECO:0000313" key="3">
    <source>
        <dbReference type="Proteomes" id="UP000270094"/>
    </source>
</evidence>
<dbReference type="EMBL" id="UYYB01144492">
    <property type="protein sequence ID" value="VDM85734.1"/>
    <property type="molecule type" value="Genomic_DNA"/>
</dbReference>
<evidence type="ECO:0000313" key="2">
    <source>
        <dbReference type="EMBL" id="VDM85734.1"/>
    </source>
</evidence>
<protein>
    <submittedName>
        <fullName evidence="2">Uncharacterized protein</fullName>
    </submittedName>
</protein>
<feature type="compositionally biased region" description="Low complexity" evidence="1">
    <location>
        <begin position="15"/>
        <end position="24"/>
    </location>
</feature>
<sequence>MRLLRLAPERDRGSDAASRSSEGDTSGRSGGERPPREKTPITYEPSNLSVQETPVLVHTPQPEVPVVVTRRGSVMYDNASEIEDETEEDEEDDDEEPQLDEVAKQNGSSSVEHAKVRLQMMVEHVSGMVVIQQ</sequence>
<feature type="region of interest" description="Disordered" evidence="1">
    <location>
        <begin position="71"/>
        <end position="111"/>
    </location>
</feature>
<evidence type="ECO:0000256" key="1">
    <source>
        <dbReference type="SAM" id="MobiDB-lite"/>
    </source>
</evidence>
<reference evidence="2 3" key="1">
    <citation type="submission" date="2018-11" db="EMBL/GenBank/DDBJ databases">
        <authorList>
            <consortium name="Pathogen Informatics"/>
        </authorList>
    </citation>
    <scope>NUCLEOTIDE SEQUENCE [LARGE SCALE GENOMIC DNA]</scope>
</reference>
<dbReference type="OrthoDB" id="10636848at2759"/>
<feature type="compositionally biased region" description="Acidic residues" evidence="1">
    <location>
        <begin position="80"/>
        <end position="99"/>
    </location>
</feature>
<accession>A0A3P7K329</accession>
<proteinExistence type="predicted"/>
<feature type="region of interest" description="Disordered" evidence="1">
    <location>
        <begin position="1"/>
        <end position="55"/>
    </location>
</feature>
<keyword evidence="3" id="KW-1185">Reference proteome</keyword>
<name>A0A3P7K329_STRVU</name>
<dbReference type="Proteomes" id="UP000270094">
    <property type="component" value="Unassembled WGS sequence"/>
</dbReference>
<dbReference type="AlphaFoldDB" id="A0A3P7K329"/>
<feature type="compositionally biased region" description="Basic and acidic residues" evidence="1">
    <location>
        <begin position="30"/>
        <end position="39"/>
    </location>
</feature>